<dbReference type="AlphaFoldDB" id="A0A2T1E5S5"/>
<organism evidence="1 2">
    <name type="scientific">Stenomitos frigidus ULC18</name>
    <dbReference type="NCBI Taxonomy" id="2107698"/>
    <lineage>
        <taxon>Bacteria</taxon>
        <taxon>Bacillati</taxon>
        <taxon>Cyanobacteriota</taxon>
        <taxon>Cyanophyceae</taxon>
        <taxon>Leptolyngbyales</taxon>
        <taxon>Leptolyngbyaceae</taxon>
        <taxon>Stenomitos</taxon>
    </lineage>
</organism>
<dbReference type="Proteomes" id="UP000239576">
    <property type="component" value="Unassembled WGS sequence"/>
</dbReference>
<keyword evidence="2" id="KW-1185">Reference proteome</keyword>
<evidence type="ECO:0000313" key="2">
    <source>
        <dbReference type="Proteomes" id="UP000239576"/>
    </source>
</evidence>
<protein>
    <recommendedName>
        <fullName evidence="3">LPS biosynthesis glycosyltransferase</fullName>
    </recommendedName>
</protein>
<accession>A0A2T1E5S5</accession>
<reference evidence="2" key="1">
    <citation type="submission" date="2018-02" db="EMBL/GenBank/DDBJ databases">
        <authorList>
            <person name="Moore K."/>
            <person name="Momper L."/>
        </authorList>
    </citation>
    <scope>NUCLEOTIDE SEQUENCE [LARGE SCALE GENOMIC DNA]</scope>
    <source>
        <strain evidence="2">ULC18</strain>
    </source>
</reference>
<evidence type="ECO:0008006" key="3">
    <source>
        <dbReference type="Google" id="ProtNLM"/>
    </source>
</evidence>
<comment type="caution">
    <text evidence="1">The sequence shown here is derived from an EMBL/GenBank/DDBJ whole genome shotgun (WGS) entry which is preliminary data.</text>
</comment>
<proteinExistence type="predicted"/>
<evidence type="ECO:0000313" key="1">
    <source>
        <dbReference type="EMBL" id="PSB28103.1"/>
    </source>
</evidence>
<sequence>MRLIDYFERLYIIHLPERTDRYQALSRELAAIGVDIKGPKVHLPPPPRPLEANGFPSIGVYSNFIRHLGILKECLQDGVERVWILEDDAIFRRRLRQEVEQDKLIQRLEKNDWDLCYLGHAIEQKALSAYPTGLVPFNGEFIWAHCYCVHARVLPQLVQYFEETLLNPPGHPRGGRLYIDGAFTLFRRLHPDVVCLVSNPNLSSQKGSPSSLAHRNWYDRIAATKPLVTASRLIRDELWRLNS</sequence>
<gene>
    <name evidence="1" type="ORF">C7B82_14745</name>
</gene>
<dbReference type="EMBL" id="PVWK01000083">
    <property type="protein sequence ID" value="PSB28103.1"/>
    <property type="molecule type" value="Genomic_DNA"/>
</dbReference>
<name>A0A2T1E5S5_9CYAN</name>
<reference evidence="1 2" key="2">
    <citation type="submission" date="2018-03" db="EMBL/GenBank/DDBJ databases">
        <title>The ancient ancestry and fast evolution of plastids.</title>
        <authorList>
            <person name="Moore K.R."/>
            <person name="Magnabosco C."/>
            <person name="Momper L."/>
            <person name="Gold D.A."/>
            <person name="Bosak T."/>
            <person name="Fournier G.P."/>
        </authorList>
    </citation>
    <scope>NUCLEOTIDE SEQUENCE [LARGE SCALE GENOMIC DNA]</scope>
    <source>
        <strain evidence="1 2">ULC18</strain>
    </source>
</reference>